<dbReference type="RefSeq" id="WP_329495135.1">
    <property type="nucleotide sequence ID" value="NZ_CP108460.1"/>
</dbReference>
<keyword evidence="7" id="KW-1185">Reference proteome</keyword>
<accession>A0ABZ1WD86</accession>
<keyword evidence="6" id="KW-0503">Monooxygenase</keyword>
<keyword evidence="3" id="KW-0812">Transmembrane</keyword>
<name>A0ABZ1WD86_9ACTN</name>
<dbReference type="CDD" id="cd21177">
    <property type="entry name" value="LPMO_AA10"/>
    <property type="match status" value="1"/>
</dbReference>
<dbReference type="PANTHER" id="PTHR34823:SF1">
    <property type="entry name" value="CHITIN-BINDING TYPE-4 DOMAIN-CONTAINING PROTEIN"/>
    <property type="match status" value="1"/>
</dbReference>
<dbReference type="GO" id="GO:0004497">
    <property type="term" value="F:monooxygenase activity"/>
    <property type="evidence" value="ECO:0007669"/>
    <property type="project" value="UniProtKB-KW"/>
</dbReference>
<evidence type="ECO:0000313" key="7">
    <source>
        <dbReference type="Proteomes" id="UP001432014"/>
    </source>
</evidence>
<dbReference type="SUPFAM" id="SSF81296">
    <property type="entry name" value="E set domains"/>
    <property type="match status" value="1"/>
</dbReference>
<evidence type="ECO:0000256" key="3">
    <source>
        <dbReference type="SAM" id="Phobius"/>
    </source>
</evidence>
<feature type="compositionally biased region" description="Low complexity" evidence="2">
    <location>
        <begin position="232"/>
        <end position="255"/>
    </location>
</feature>
<feature type="compositionally biased region" description="Pro residues" evidence="2">
    <location>
        <begin position="256"/>
        <end position="266"/>
    </location>
</feature>
<dbReference type="EMBL" id="CP108482">
    <property type="protein sequence ID" value="WUS58664.1"/>
    <property type="molecule type" value="Genomic_DNA"/>
</dbReference>
<evidence type="ECO:0000256" key="2">
    <source>
        <dbReference type="SAM" id="MobiDB-lite"/>
    </source>
</evidence>
<organism evidence="6 7">
    <name type="scientific">Kitasatospora herbaricolor</name>
    <dbReference type="NCBI Taxonomy" id="68217"/>
    <lineage>
        <taxon>Bacteria</taxon>
        <taxon>Bacillati</taxon>
        <taxon>Actinomycetota</taxon>
        <taxon>Actinomycetes</taxon>
        <taxon>Kitasatosporales</taxon>
        <taxon>Streptomycetaceae</taxon>
        <taxon>Kitasatospora</taxon>
    </lineage>
</organism>
<sequence>MLKRRLTTVLLTLAGCALAGTAAAPEAVGHGSMQNPLSRVEGCYLEGAENPKSAACKAAVAAGGTAALYDWMSLRIGDAAGQHRGRIPDGKLCSAGNEMYKGMDLARADWPATNLTSGSDFTFRFRATAPHKGTFQLFLTNSSYDPAKPLAWSNLDAQPFVTVTDPQLVDGSYVLPAKIPAGRTGRQLVYAIWQRSDSAEAFYSCSDVVFDGSGSAPGSTPVPPAGAGGGHSHPATPTTPTTPGTPTTGASTPGTPSAPAPVPAPAVPGGSTAVPAAAAGTTDPTSGPAPAAALAAGSTTTAGSTPGTADATTVADAEKLAQTGSDRSLGILASIGSAFLLAGGTVFALRRGRRTPGAHAR</sequence>
<dbReference type="Pfam" id="PF03067">
    <property type="entry name" value="LPMO_10"/>
    <property type="match status" value="1"/>
</dbReference>
<evidence type="ECO:0000313" key="6">
    <source>
        <dbReference type="EMBL" id="WUS58664.1"/>
    </source>
</evidence>
<dbReference type="PANTHER" id="PTHR34823">
    <property type="entry name" value="GLCNAC-BINDING PROTEIN A"/>
    <property type="match status" value="1"/>
</dbReference>
<feature type="chain" id="PRO_5045506476" evidence="4">
    <location>
        <begin position="20"/>
        <end position="361"/>
    </location>
</feature>
<feature type="region of interest" description="Disordered" evidence="2">
    <location>
        <begin position="214"/>
        <end position="310"/>
    </location>
</feature>
<evidence type="ECO:0000256" key="4">
    <source>
        <dbReference type="SAM" id="SignalP"/>
    </source>
</evidence>
<dbReference type="PROSITE" id="PS51257">
    <property type="entry name" value="PROKAR_LIPOPROTEIN"/>
    <property type="match status" value="1"/>
</dbReference>
<feature type="domain" description="Chitin-binding type-4" evidence="5">
    <location>
        <begin position="30"/>
        <end position="208"/>
    </location>
</feature>
<dbReference type="Proteomes" id="UP001432014">
    <property type="component" value="Chromosome"/>
</dbReference>
<dbReference type="InterPro" id="IPR014756">
    <property type="entry name" value="Ig_E-set"/>
</dbReference>
<proteinExistence type="predicted"/>
<feature type="signal peptide" evidence="4">
    <location>
        <begin position="1"/>
        <end position="19"/>
    </location>
</feature>
<feature type="compositionally biased region" description="Low complexity" evidence="2">
    <location>
        <begin position="267"/>
        <end position="310"/>
    </location>
</feature>
<feature type="transmembrane region" description="Helical" evidence="3">
    <location>
        <begin position="329"/>
        <end position="349"/>
    </location>
</feature>
<keyword evidence="3" id="KW-0472">Membrane</keyword>
<reference evidence="6 7" key="1">
    <citation type="submission" date="2022-10" db="EMBL/GenBank/DDBJ databases">
        <title>The complete genomes of actinobacterial strains from the NBC collection.</title>
        <authorList>
            <person name="Joergensen T.S."/>
            <person name="Alvarez Arevalo M."/>
            <person name="Sterndorff E.B."/>
            <person name="Faurdal D."/>
            <person name="Vuksanovic O."/>
            <person name="Mourched A.-S."/>
            <person name="Charusanti P."/>
            <person name="Shaw S."/>
            <person name="Blin K."/>
            <person name="Weber T."/>
        </authorList>
    </citation>
    <scope>NUCLEOTIDE SEQUENCE [LARGE SCALE GENOMIC DNA]</scope>
    <source>
        <strain evidence="6 7">NBC_01247</strain>
    </source>
</reference>
<dbReference type="InterPro" id="IPR004302">
    <property type="entry name" value="Cellulose/chitin-bd_N"/>
</dbReference>
<dbReference type="Gene3D" id="2.70.50.50">
    <property type="entry name" value="chitin-binding protein cbp21"/>
    <property type="match status" value="1"/>
</dbReference>
<evidence type="ECO:0000256" key="1">
    <source>
        <dbReference type="ARBA" id="ARBA00022729"/>
    </source>
</evidence>
<dbReference type="InterPro" id="IPR051024">
    <property type="entry name" value="GlcNAc_Chitin_IntDeg"/>
</dbReference>
<keyword evidence="3" id="KW-1133">Transmembrane helix</keyword>
<protein>
    <submittedName>
        <fullName evidence="6">Lytic polysaccharide monooxygenase</fullName>
    </submittedName>
</protein>
<keyword evidence="1 4" id="KW-0732">Signal</keyword>
<evidence type="ECO:0000259" key="5">
    <source>
        <dbReference type="Pfam" id="PF03067"/>
    </source>
</evidence>
<keyword evidence="6" id="KW-0560">Oxidoreductase</keyword>
<gene>
    <name evidence="6" type="ORF">OG469_26025</name>
</gene>